<evidence type="ECO:0000259" key="5">
    <source>
        <dbReference type="SMART" id="SM00226"/>
    </source>
</evidence>
<dbReference type="Pfam" id="PF01451">
    <property type="entry name" value="LMWPc"/>
    <property type="match status" value="1"/>
</dbReference>
<dbReference type="InterPro" id="IPR050438">
    <property type="entry name" value="LMW_PTPase"/>
</dbReference>
<feature type="active site" description="Nucleophile" evidence="4">
    <location>
        <position position="7"/>
    </location>
</feature>
<feature type="active site" description="Nucleophile" evidence="4">
    <location>
        <position position="13"/>
    </location>
</feature>
<dbReference type="EMBL" id="JAUBDJ010000002">
    <property type="protein sequence ID" value="MDW0116391.1"/>
    <property type="molecule type" value="Genomic_DNA"/>
</dbReference>
<dbReference type="AlphaFoldDB" id="A0AAW9A9T7"/>
<dbReference type="PANTHER" id="PTHR11717">
    <property type="entry name" value="LOW MOLECULAR WEIGHT PROTEIN TYROSINE PHOSPHATASE"/>
    <property type="match status" value="1"/>
</dbReference>
<dbReference type="InterPro" id="IPR017867">
    <property type="entry name" value="Tyr_phospatase_low_mol_wt"/>
</dbReference>
<comment type="similarity">
    <text evidence="1">Belongs to the low molecular weight phosphotyrosine protein phosphatase family.</text>
</comment>
<protein>
    <submittedName>
        <fullName evidence="6">Low molecular weight protein arginine phosphatase</fullName>
    </submittedName>
</protein>
<keyword evidence="7" id="KW-1185">Reference proteome</keyword>
<dbReference type="GO" id="GO:0004725">
    <property type="term" value="F:protein tyrosine phosphatase activity"/>
    <property type="evidence" value="ECO:0007669"/>
    <property type="project" value="InterPro"/>
</dbReference>
<keyword evidence="2" id="KW-0378">Hydrolase</keyword>
<comment type="caution">
    <text evidence="6">The sequence shown here is derived from an EMBL/GenBank/DDBJ whole genome shotgun (WGS) entry which is preliminary data.</text>
</comment>
<evidence type="ECO:0000256" key="3">
    <source>
        <dbReference type="ARBA" id="ARBA00022912"/>
    </source>
</evidence>
<evidence type="ECO:0000256" key="4">
    <source>
        <dbReference type="PIRSR" id="PIRSR617867-1"/>
    </source>
</evidence>
<proteinExistence type="inferred from homology"/>
<keyword evidence="3" id="KW-0904">Protein phosphatase</keyword>
<feature type="domain" description="Phosphotyrosine protein phosphatase I" evidence="5">
    <location>
        <begin position="1"/>
        <end position="142"/>
    </location>
</feature>
<dbReference type="PRINTS" id="PR00719">
    <property type="entry name" value="LMWPTPASE"/>
</dbReference>
<name>A0AAW9A9T7_9BACL</name>
<evidence type="ECO:0000256" key="1">
    <source>
        <dbReference type="ARBA" id="ARBA00011063"/>
    </source>
</evidence>
<dbReference type="SMART" id="SM00226">
    <property type="entry name" value="LMWPc"/>
    <property type="match status" value="1"/>
</dbReference>
<dbReference type="PANTHER" id="PTHR11717:SF31">
    <property type="entry name" value="LOW MOLECULAR WEIGHT PROTEIN-TYROSINE-PHOSPHATASE ETP-RELATED"/>
    <property type="match status" value="1"/>
</dbReference>
<gene>
    <name evidence="6" type="ORF">QTL97_05555</name>
</gene>
<dbReference type="Proteomes" id="UP001271648">
    <property type="component" value="Unassembled WGS sequence"/>
</dbReference>
<sequence length="149" mass="16507">MNIYFICTGNTCRSPMAEAILRSKVGEGIAVKSAGVNAFDGMSISTNSKTLIEEKNMPYTSTSRAVTTDDLEWADLVLTMTSSHKAILLQSFPNIESKTFTLKEYVTPEAYPDVQDPYGGNLKTYRATFEELNEVIDGLVRKFSQGRES</sequence>
<accession>A0AAW9A9T7</accession>
<evidence type="ECO:0000313" key="7">
    <source>
        <dbReference type="Proteomes" id="UP001271648"/>
    </source>
</evidence>
<dbReference type="InterPro" id="IPR036196">
    <property type="entry name" value="Ptyr_pPase_sf"/>
</dbReference>
<reference evidence="6 7" key="1">
    <citation type="submission" date="2023-06" db="EMBL/GenBank/DDBJ databases">
        <title>Sporosarcina sp. nov., isolated from Korean traditional fermented seafood 'Jeotgal'.</title>
        <authorList>
            <person name="Yang A.I."/>
            <person name="Shin N.-R."/>
        </authorList>
    </citation>
    <scope>NUCLEOTIDE SEQUENCE [LARGE SCALE GENOMIC DNA]</scope>
    <source>
        <strain evidence="6 7">KCTC43456</strain>
    </source>
</reference>
<dbReference type="SUPFAM" id="SSF52788">
    <property type="entry name" value="Phosphotyrosine protein phosphatases I"/>
    <property type="match status" value="1"/>
</dbReference>
<feature type="active site" description="Proton donor" evidence="4">
    <location>
        <position position="116"/>
    </location>
</feature>
<dbReference type="Gene3D" id="3.40.50.2300">
    <property type="match status" value="1"/>
</dbReference>
<organism evidence="6 7">
    <name type="scientific">Sporosarcina thermotolerans</name>
    <dbReference type="NCBI Taxonomy" id="633404"/>
    <lineage>
        <taxon>Bacteria</taxon>
        <taxon>Bacillati</taxon>
        <taxon>Bacillota</taxon>
        <taxon>Bacilli</taxon>
        <taxon>Bacillales</taxon>
        <taxon>Caryophanaceae</taxon>
        <taxon>Sporosarcina</taxon>
    </lineage>
</organism>
<evidence type="ECO:0000313" key="6">
    <source>
        <dbReference type="EMBL" id="MDW0116391.1"/>
    </source>
</evidence>
<dbReference type="CDD" id="cd16344">
    <property type="entry name" value="LMWPAP"/>
    <property type="match status" value="1"/>
</dbReference>
<dbReference type="RefSeq" id="WP_283733067.1">
    <property type="nucleotide sequence ID" value="NZ_CP125968.1"/>
</dbReference>
<dbReference type="InterPro" id="IPR023485">
    <property type="entry name" value="Ptyr_pPase"/>
</dbReference>
<evidence type="ECO:0000256" key="2">
    <source>
        <dbReference type="ARBA" id="ARBA00022801"/>
    </source>
</evidence>